<protein>
    <submittedName>
        <fullName evidence="3">(thale cress) hypothetical protein</fullName>
    </submittedName>
</protein>
<dbReference type="InterPro" id="IPR046349">
    <property type="entry name" value="C1-like_sf"/>
</dbReference>
<sequence length="117" mass="13618">MDQQSERVKQFCNHPLRYARIKQEGVITGWSNNCDGCGDDSGYGYYCERCNIQAHVACIGWPDIINHPCHSRHPLKKVSPETIDYTDDSTVVYACSRKCAYRGHDRWEEWYSKVHCE</sequence>
<organism evidence="3 4">
    <name type="scientific">Arabidopsis thaliana</name>
    <name type="common">Mouse-ear cress</name>
    <dbReference type="NCBI Taxonomy" id="3702"/>
    <lineage>
        <taxon>Eukaryota</taxon>
        <taxon>Viridiplantae</taxon>
        <taxon>Streptophyta</taxon>
        <taxon>Embryophyta</taxon>
        <taxon>Tracheophyta</taxon>
        <taxon>Spermatophyta</taxon>
        <taxon>Magnoliopsida</taxon>
        <taxon>eudicotyledons</taxon>
        <taxon>Gunneridae</taxon>
        <taxon>Pentapetalae</taxon>
        <taxon>rosids</taxon>
        <taxon>malvids</taxon>
        <taxon>Brassicales</taxon>
        <taxon>Brassicaceae</taxon>
        <taxon>Camelineae</taxon>
        <taxon>Arabidopsis</taxon>
    </lineage>
</organism>
<evidence type="ECO:0000313" key="4">
    <source>
        <dbReference type="Proteomes" id="UP000516314"/>
    </source>
</evidence>
<reference evidence="3 4" key="1">
    <citation type="submission" date="2020-09" db="EMBL/GenBank/DDBJ databases">
        <authorList>
            <person name="Ashkenazy H."/>
        </authorList>
    </citation>
    <scope>NUCLEOTIDE SEQUENCE [LARGE SCALE GENOMIC DNA]</scope>
    <source>
        <strain evidence="4">cv. Cdm-0</strain>
    </source>
</reference>
<dbReference type="Proteomes" id="UP000516314">
    <property type="component" value="Chromosome 5"/>
</dbReference>
<accession>A0A7G2FGZ0</accession>
<gene>
    <name evidence="3" type="ORF">AT9943_LOCUS21385</name>
</gene>
<feature type="domain" description="DC1" evidence="2">
    <location>
        <begin position="13"/>
        <end position="59"/>
    </location>
</feature>
<keyword evidence="1" id="KW-0677">Repeat</keyword>
<evidence type="ECO:0000256" key="1">
    <source>
        <dbReference type="ARBA" id="ARBA00022737"/>
    </source>
</evidence>
<evidence type="ECO:0000313" key="3">
    <source>
        <dbReference type="EMBL" id="CAD5334058.1"/>
    </source>
</evidence>
<proteinExistence type="predicted"/>
<dbReference type="InterPro" id="IPR004146">
    <property type="entry name" value="DC1"/>
</dbReference>
<dbReference type="Pfam" id="PF03107">
    <property type="entry name" value="C1_2"/>
    <property type="match status" value="1"/>
</dbReference>
<dbReference type="AlphaFoldDB" id="A0A7G2FGZ0"/>
<dbReference type="EMBL" id="LR881470">
    <property type="protein sequence ID" value="CAD5334058.1"/>
    <property type="molecule type" value="Genomic_DNA"/>
</dbReference>
<dbReference type="SUPFAM" id="SSF57889">
    <property type="entry name" value="Cysteine-rich domain"/>
    <property type="match status" value="1"/>
</dbReference>
<evidence type="ECO:0000259" key="2">
    <source>
        <dbReference type="Pfam" id="PF03107"/>
    </source>
</evidence>
<name>A0A7G2FGZ0_ARATH</name>